<keyword evidence="1" id="KW-0812">Transmembrane</keyword>
<proteinExistence type="predicted"/>
<accession>A0A8S5LLT1</accession>
<name>A0A8S5LLT1_9CAUD</name>
<evidence type="ECO:0000256" key="1">
    <source>
        <dbReference type="SAM" id="Phobius"/>
    </source>
</evidence>
<feature type="transmembrane region" description="Helical" evidence="1">
    <location>
        <begin position="12"/>
        <end position="35"/>
    </location>
</feature>
<reference evidence="2" key="1">
    <citation type="journal article" date="2021" name="Proc. Natl. Acad. Sci. U.S.A.">
        <title>A Catalog of Tens of Thousands of Viruses from Human Metagenomes Reveals Hidden Associations with Chronic Diseases.</title>
        <authorList>
            <person name="Tisza M.J."/>
            <person name="Buck C.B."/>
        </authorList>
    </citation>
    <scope>NUCLEOTIDE SEQUENCE</scope>
    <source>
        <strain evidence="2">Ctvok7</strain>
    </source>
</reference>
<sequence length="42" mass="4512">MKTREERRRDALYIRNGILGGLAFCLGVPALVGLLEALAAAL</sequence>
<evidence type="ECO:0000313" key="2">
    <source>
        <dbReference type="EMBL" id="DAD70913.1"/>
    </source>
</evidence>
<protein>
    <submittedName>
        <fullName evidence="2">Uncharacterized protein</fullName>
    </submittedName>
</protein>
<keyword evidence="1" id="KW-1133">Transmembrane helix</keyword>
<organism evidence="2">
    <name type="scientific">Siphoviridae sp. ctvok7</name>
    <dbReference type="NCBI Taxonomy" id="2827596"/>
    <lineage>
        <taxon>Viruses</taxon>
        <taxon>Duplodnaviria</taxon>
        <taxon>Heunggongvirae</taxon>
        <taxon>Uroviricota</taxon>
        <taxon>Caudoviricetes</taxon>
    </lineage>
</organism>
<dbReference type="EMBL" id="BK015871">
    <property type="protein sequence ID" value="DAD70913.1"/>
    <property type="molecule type" value="Genomic_DNA"/>
</dbReference>
<keyword evidence="1" id="KW-0472">Membrane</keyword>